<evidence type="ECO:0000256" key="1">
    <source>
        <dbReference type="SAM" id="MobiDB-lite"/>
    </source>
</evidence>
<evidence type="ECO:0000313" key="2">
    <source>
        <dbReference type="EMBL" id="GMI11116.1"/>
    </source>
</evidence>
<protein>
    <submittedName>
        <fullName evidence="2">Uncharacterized protein</fullName>
    </submittedName>
</protein>
<dbReference type="Proteomes" id="UP001165082">
    <property type="component" value="Unassembled WGS sequence"/>
</dbReference>
<evidence type="ECO:0000313" key="3">
    <source>
        <dbReference type="Proteomes" id="UP001165082"/>
    </source>
</evidence>
<accession>A0A9W7FFE3</accession>
<gene>
    <name evidence="2" type="ORF">TrRE_jg13575</name>
</gene>
<sequence length="77" mass="8975">MEKEDEIEMEDDIMSLLTEPEDTSTKESSVPILREKIKMINGRFTSLGEEIGEELMRVVKEREKGTKKEEALSRWQS</sequence>
<dbReference type="EMBL" id="BRXZ01000407">
    <property type="protein sequence ID" value="GMI11116.1"/>
    <property type="molecule type" value="Genomic_DNA"/>
</dbReference>
<feature type="compositionally biased region" description="Acidic residues" evidence="1">
    <location>
        <begin position="1"/>
        <end position="13"/>
    </location>
</feature>
<comment type="caution">
    <text evidence="2">The sequence shown here is derived from an EMBL/GenBank/DDBJ whole genome shotgun (WGS) entry which is preliminary data.</text>
</comment>
<feature type="region of interest" description="Disordered" evidence="1">
    <location>
        <begin position="1"/>
        <end position="30"/>
    </location>
</feature>
<keyword evidence="3" id="KW-1185">Reference proteome</keyword>
<reference evidence="2" key="1">
    <citation type="submission" date="2022-07" db="EMBL/GenBank/DDBJ databases">
        <title>Genome analysis of Parmales, a sister group of diatoms, reveals the evolutionary specialization of diatoms from phago-mixotrophs to photoautotrophs.</title>
        <authorList>
            <person name="Ban H."/>
            <person name="Sato S."/>
            <person name="Yoshikawa S."/>
            <person name="Kazumasa Y."/>
            <person name="Nakamura Y."/>
            <person name="Ichinomiya M."/>
            <person name="Saitoh K."/>
            <person name="Sato N."/>
            <person name="Blanc-Mathieu R."/>
            <person name="Endo H."/>
            <person name="Kuwata A."/>
            <person name="Ogata H."/>
        </authorList>
    </citation>
    <scope>NUCLEOTIDE SEQUENCE</scope>
</reference>
<organism evidence="2 3">
    <name type="scientific">Triparma retinervis</name>
    <dbReference type="NCBI Taxonomy" id="2557542"/>
    <lineage>
        <taxon>Eukaryota</taxon>
        <taxon>Sar</taxon>
        <taxon>Stramenopiles</taxon>
        <taxon>Ochrophyta</taxon>
        <taxon>Bolidophyceae</taxon>
        <taxon>Parmales</taxon>
        <taxon>Triparmaceae</taxon>
        <taxon>Triparma</taxon>
    </lineage>
</organism>
<name>A0A9W7FFE3_9STRA</name>
<dbReference type="AlphaFoldDB" id="A0A9W7FFE3"/>
<proteinExistence type="predicted"/>